<organism evidence="1 2">
    <name type="scientific">Parelaphostrongylus tenuis</name>
    <name type="common">Meningeal worm</name>
    <dbReference type="NCBI Taxonomy" id="148309"/>
    <lineage>
        <taxon>Eukaryota</taxon>
        <taxon>Metazoa</taxon>
        <taxon>Ecdysozoa</taxon>
        <taxon>Nematoda</taxon>
        <taxon>Chromadorea</taxon>
        <taxon>Rhabditida</taxon>
        <taxon>Rhabditina</taxon>
        <taxon>Rhabditomorpha</taxon>
        <taxon>Strongyloidea</taxon>
        <taxon>Metastrongylidae</taxon>
        <taxon>Parelaphostrongylus</taxon>
    </lineage>
</organism>
<dbReference type="EMBL" id="JAHQIW010007413">
    <property type="protein sequence ID" value="KAJ1374213.1"/>
    <property type="molecule type" value="Genomic_DNA"/>
</dbReference>
<accession>A0AAD5WLZ8</accession>
<evidence type="ECO:0000313" key="1">
    <source>
        <dbReference type="EMBL" id="KAJ1374213.1"/>
    </source>
</evidence>
<dbReference type="Proteomes" id="UP001196413">
    <property type="component" value="Unassembled WGS sequence"/>
</dbReference>
<proteinExistence type="predicted"/>
<comment type="caution">
    <text evidence="1">The sequence shown here is derived from an EMBL/GenBank/DDBJ whole genome shotgun (WGS) entry which is preliminary data.</text>
</comment>
<protein>
    <submittedName>
        <fullName evidence="1">Uncharacterized protein</fullName>
    </submittedName>
</protein>
<reference evidence="1" key="1">
    <citation type="submission" date="2021-06" db="EMBL/GenBank/DDBJ databases">
        <title>Parelaphostrongylus tenuis whole genome reference sequence.</title>
        <authorList>
            <person name="Garwood T.J."/>
            <person name="Larsen P.A."/>
            <person name="Fountain-Jones N.M."/>
            <person name="Garbe J.R."/>
            <person name="Macchietto M.G."/>
            <person name="Kania S.A."/>
            <person name="Gerhold R.W."/>
            <person name="Richards J.E."/>
            <person name="Wolf T.M."/>
        </authorList>
    </citation>
    <scope>NUCLEOTIDE SEQUENCE</scope>
    <source>
        <strain evidence="1">MNPRO001-30</strain>
        <tissue evidence="1">Meninges</tissue>
    </source>
</reference>
<name>A0AAD5WLZ8_PARTN</name>
<keyword evidence="2" id="KW-1185">Reference proteome</keyword>
<evidence type="ECO:0000313" key="2">
    <source>
        <dbReference type="Proteomes" id="UP001196413"/>
    </source>
</evidence>
<dbReference type="AlphaFoldDB" id="A0AAD5WLZ8"/>
<gene>
    <name evidence="1" type="ORF">KIN20_036846</name>
</gene>
<sequence>MSWIGMHHNRSAQYLDCSPGVLDDVLHPKLLADLRRPISVAGRNGKVPMRKSLLISIPSPLPFRQAHTKEGDQDEDAKTDLRTIDEINPFAKWVDDIPCSNQRYNLHWDINNTQVHSSRNLK</sequence>